<protein>
    <submittedName>
        <fullName evidence="2">Uncharacterized protein</fullName>
    </submittedName>
</protein>
<keyword evidence="1" id="KW-1133">Transmembrane helix</keyword>
<keyword evidence="1" id="KW-0812">Transmembrane</keyword>
<name>A0A8J7K088_9GAMM</name>
<evidence type="ECO:0000313" key="2">
    <source>
        <dbReference type="EMBL" id="MBE9399693.1"/>
    </source>
</evidence>
<reference evidence="2" key="1">
    <citation type="submission" date="2020-10" db="EMBL/GenBank/DDBJ databases">
        <title>Bacterium isolated from coastal waters sediment.</title>
        <authorList>
            <person name="Chen R.-J."/>
            <person name="Lu D.-C."/>
            <person name="Zhu K.-L."/>
            <person name="Du Z.-J."/>
        </authorList>
    </citation>
    <scope>NUCLEOTIDE SEQUENCE</scope>
    <source>
        <strain evidence="2">N1Y112</strain>
    </source>
</reference>
<dbReference type="Proteomes" id="UP000640333">
    <property type="component" value="Unassembled WGS sequence"/>
</dbReference>
<accession>A0A8J7K088</accession>
<keyword evidence="1" id="KW-0472">Membrane</keyword>
<dbReference type="AlphaFoldDB" id="A0A8J7K088"/>
<sequence>MESLLNTINGLGGFEVNLLASTIFLVATLLVRYLFKQAAEHSKLFLKLYEEMYFYKYIAHKNIYESKDVPEQVKFFFQTCLMSLKWIILSLMILIFIHGVKALTSGEWFLLAGYWFSFNYMLEAFMWARDSRNDKTAKIIHEERVSKNNAAQNS</sequence>
<dbReference type="RefSeq" id="WP_193955386.1">
    <property type="nucleotide sequence ID" value="NZ_JADEYS010000033.1"/>
</dbReference>
<dbReference type="EMBL" id="JADEYS010000033">
    <property type="protein sequence ID" value="MBE9399693.1"/>
    <property type="molecule type" value="Genomic_DNA"/>
</dbReference>
<feature type="transmembrane region" description="Helical" evidence="1">
    <location>
        <begin position="75"/>
        <end position="97"/>
    </location>
</feature>
<comment type="caution">
    <text evidence="2">The sequence shown here is derived from an EMBL/GenBank/DDBJ whole genome shotgun (WGS) entry which is preliminary data.</text>
</comment>
<feature type="transmembrane region" description="Helical" evidence="1">
    <location>
        <begin position="109"/>
        <end position="128"/>
    </location>
</feature>
<keyword evidence="3" id="KW-1185">Reference proteome</keyword>
<evidence type="ECO:0000256" key="1">
    <source>
        <dbReference type="SAM" id="Phobius"/>
    </source>
</evidence>
<organism evidence="2 3">
    <name type="scientific">Pontibacterium sinense</name>
    <dbReference type="NCBI Taxonomy" id="2781979"/>
    <lineage>
        <taxon>Bacteria</taxon>
        <taxon>Pseudomonadati</taxon>
        <taxon>Pseudomonadota</taxon>
        <taxon>Gammaproteobacteria</taxon>
        <taxon>Oceanospirillales</taxon>
        <taxon>Oceanospirillaceae</taxon>
        <taxon>Pontibacterium</taxon>
    </lineage>
</organism>
<proteinExistence type="predicted"/>
<feature type="transmembrane region" description="Helical" evidence="1">
    <location>
        <begin position="16"/>
        <end position="35"/>
    </location>
</feature>
<evidence type="ECO:0000313" key="3">
    <source>
        <dbReference type="Proteomes" id="UP000640333"/>
    </source>
</evidence>
<gene>
    <name evidence="2" type="ORF">IOQ59_20710</name>
</gene>